<keyword evidence="1" id="KW-1133">Transmembrane helix</keyword>
<dbReference type="AlphaFoldDB" id="A0A1Y4LWL7"/>
<dbReference type="EMBL" id="NFKM01000007">
    <property type="protein sequence ID" value="OUP61003.1"/>
    <property type="molecule type" value="Genomic_DNA"/>
</dbReference>
<reference evidence="3" key="1">
    <citation type="submission" date="2017-04" db="EMBL/GenBank/DDBJ databases">
        <title>Function of individual gut microbiota members based on whole genome sequencing of pure cultures obtained from chicken caecum.</title>
        <authorList>
            <person name="Medvecky M."/>
            <person name="Cejkova D."/>
            <person name="Polansky O."/>
            <person name="Karasova D."/>
            <person name="Kubasova T."/>
            <person name="Cizek A."/>
            <person name="Rychlik I."/>
        </authorList>
    </citation>
    <scope>NUCLEOTIDE SEQUENCE [LARGE SCALE GENOMIC DNA]</scope>
    <source>
        <strain evidence="3">An178</strain>
    </source>
</reference>
<feature type="transmembrane region" description="Helical" evidence="1">
    <location>
        <begin position="107"/>
        <end position="126"/>
    </location>
</feature>
<keyword evidence="1" id="KW-0812">Transmembrane</keyword>
<evidence type="ECO:0000313" key="3">
    <source>
        <dbReference type="Proteomes" id="UP000195447"/>
    </source>
</evidence>
<name>A0A1Y4LWL7_9FIRM</name>
<organism evidence="2 3">
    <name type="scientific">Faecalitalea cylindroides</name>
    <dbReference type="NCBI Taxonomy" id="39483"/>
    <lineage>
        <taxon>Bacteria</taxon>
        <taxon>Bacillati</taxon>
        <taxon>Bacillota</taxon>
        <taxon>Erysipelotrichia</taxon>
        <taxon>Erysipelotrichales</taxon>
        <taxon>Erysipelotrichaceae</taxon>
        <taxon>Faecalitalea</taxon>
    </lineage>
</organism>
<evidence type="ECO:0000313" key="2">
    <source>
        <dbReference type="EMBL" id="OUP61003.1"/>
    </source>
</evidence>
<accession>A0A1Y4LWL7</accession>
<dbReference type="Proteomes" id="UP000195447">
    <property type="component" value="Unassembled WGS sequence"/>
</dbReference>
<sequence length="175" mass="20323">MIMSNKLEFESELILMLILMEGIVLCFILLMFCVIGIANGPEKFTVFYEKNVQEKAIKLGYTTQKEIKKQTIISIIVLYLPCFILVPLMVCYINGAREFGDIFIQSLLIMYIMGLFDRFFVDWYWVEHTKAWDIPNTEELKPYIPTKMKIVKWLGTIVGFAIIALIIALIMSKMV</sequence>
<keyword evidence="3" id="KW-1185">Reference proteome</keyword>
<comment type="caution">
    <text evidence="2">The sequence shown here is derived from an EMBL/GenBank/DDBJ whole genome shotgun (WGS) entry which is preliminary data.</text>
</comment>
<feature type="transmembrane region" description="Helical" evidence="1">
    <location>
        <begin position="150"/>
        <end position="171"/>
    </location>
</feature>
<keyword evidence="1" id="KW-0472">Membrane</keyword>
<feature type="transmembrane region" description="Helical" evidence="1">
    <location>
        <begin position="12"/>
        <end position="38"/>
    </location>
</feature>
<proteinExistence type="predicted"/>
<protein>
    <recommendedName>
        <fullName evidence="4">ABC transporter permease</fullName>
    </recommendedName>
</protein>
<gene>
    <name evidence="2" type="ORF">B5F14_04475</name>
</gene>
<feature type="transmembrane region" description="Helical" evidence="1">
    <location>
        <begin position="72"/>
        <end position="95"/>
    </location>
</feature>
<evidence type="ECO:0008006" key="4">
    <source>
        <dbReference type="Google" id="ProtNLM"/>
    </source>
</evidence>
<evidence type="ECO:0000256" key="1">
    <source>
        <dbReference type="SAM" id="Phobius"/>
    </source>
</evidence>